<evidence type="ECO:0000313" key="3">
    <source>
        <dbReference type="Proteomes" id="UP000030689"/>
    </source>
</evidence>
<dbReference type="STRING" id="72664.V4L132"/>
<dbReference type="KEGG" id="eus:EUTSA_v10009395mg"/>
<dbReference type="SUPFAM" id="SSF81383">
    <property type="entry name" value="F-box domain"/>
    <property type="match status" value="1"/>
</dbReference>
<dbReference type="GO" id="GO:0004842">
    <property type="term" value="F:ubiquitin-protein transferase activity"/>
    <property type="evidence" value="ECO:0007669"/>
    <property type="project" value="TreeGrafter"/>
</dbReference>
<dbReference type="PANTHER" id="PTHR46301:SF20">
    <property type="entry name" value="F-BOX FAMILY PROTEIN"/>
    <property type="match status" value="1"/>
</dbReference>
<feature type="domain" description="F-box" evidence="1">
    <location>
        <begin position="31"/>
        <end position="70"/>
    </location>
</feature>
<dbReference type="Pfam" id="PF00646">
    <property type="entry name" value="F-box"/>
    <property type="match status" value="1"/>
</dbReference>
<dbReference type="SMART" id="SM00256">
    <property type="entry name" value="FBOX"/>
    <property type="match status" value="1"/>
</dbReference>
<dbReference type="EMBL" id="KI517683">
    <property type="protein sequence ID" value="ESQ33453.1"/>
    <property type="molecule type" value="Genomic_DNA"/>
</dbReference>
<dbReference type="InterPro" id="IPR036047">
    <property type="entry name" value="F-box-like_dom_sf"/>
</dbReference>
<dbReference type="GO" id="GO:0031146">
    <property type="term" value="P:SCF-dependent proteasomal ubiquitin-dependent protein catabolic process"/>
    <property type="evidence" value="ECO:0007669"/>
    <property type="project" value="TreeGrafter"/>
</dbReference>
<reference evidence="2 3" key="1">
    <citation type="journal article" date="2013" name="Front. Plant Sci.">
        <title>The Reference Genome of the Halophytic Plant Eutrema salsugineum.</title>
        <authorList>
            <person name="Yang R."/>
            <person name="Jarvis D.E."/>
            <person name="Chen H."/>
            <person name="Beilstein M.A."/>
            <person name="Grimwood J."/>
            <person name="Jenkins J."/>
            <person name="Shu S."/>
            <person name="Prochnik S."/>
            <person name="Xin M."/>
            <person name="Ma C."/>
            <person name="Schmutz J."/>
            <person name="Wing R.A."/>
            <person name="Mitchell-Olds T."/>
            <person name="Schumaker K.S."/>
            <person name="Wang X."/>
        </authorList>
    </citation>
    <scope>NUCLEOTIDE SEQUENCE [LARGE SCALE GENOMIC DNA]</scope>
</reference>
<organism evidence="2 3">
    <name type="scientific">Eutrema salsugineum</name>
    <name type="common">Saltwater cress</name>
    <name type="synonym">Sisymbrium salsugineum</name>
    <dbReference type="NCBI Taxonomy" id="72664"/>
    <lineage>
        <taxon>Eukaryota</taxon>
        <taxon>Viridiplantae</taxon>
        <taxon>Streptophyta</taxon>
        <taxon>Embryophyta</taxon>
        <taxon>Tracheophyta</taxon>
        <taxon>Spermatophyta</taxon>
        <taxon>Magnoliopsida</taxon>
        <taxon>eudicotyledons</taxon>
        <taxon>Gunneridae</taxon>
        <taxon>Pentapetalae</taxon>
        <taxon>rosids</taxon>
        <taxon>malvids</taxon>
        <taxon>Brassicales</taxon>
        <taxon>Brassicaceae</taxon>
        <taxon>Eutremeae</taxon>
        <taxon>Eutrema</taxon>
    </lineage>
</organism>
<sequence>METGKKKKQKMKKMKEKMKMMKKMNLMTYSLTEDLWTLILARLPLKCIATFKLVCKQWKSIAESQFLRELFFSHHQNSHSSWSVMWPDKAGFRNKPKEVMAHYGCKVWGLPRSLDSYVSSFINGMTTKETQNVKVLAYTDVGFILITRFSRPSGLVTWIENGDLLRYKVVLMDRSKSEGGFLRLLIYSSETCLWSFKTLNSYGPLCYVDWFHPVSLSGNLHWYGLTSDYKVAVVSHDFYATGTESDRCMVIINPDEEHSKNFKRMLKSGEWEHVSQISSACYFDNIFPLAMNPFDGETLYLQRKDHKRGLVSTNLYNEGKFGLHKNLERTIEGLTLSINKASSVLKEEIYMFTFALPGWLYRIPSSPS</sequence>
<protein>
    <recommendedName>
        <fullName evidence="1">F-box domain-containing protein</fullName>
    </recommendedName>
</protein>
<dbReference type="AlphaFoldDB" id="V4L132"/>
<proteinExistence type="predicted"/>
<name>V4L132_EUTSA</name>
<dbReference type="Proteomes" id="UP000030689">
    <property type="component" value="Unassembled WGS sequence"/>
</dbReference>
<gene>
    <name evidence="2" type="ORF">EUTSA_v10009395mg</name>
</gene>
<keyword evidence="3" id="KW-1185">Reference proteome</keyword>
<evidence type="ECO:0000259" key="1">
    <source>
        <dbReference type="SMART" id="SM00256"/>
    </source>
</evidence>
<dbReference type="Gene3D" id="1.20.1280.50">
    <property type="match status" value="1"/>
</dbReference>
<dbReference type="Gramene" id="ESQ33453">
    <property type="protein sequence ID" value="ESQ33453"/>
    <property type="gene ID" value="EUTSA_v10009395mg"/>
</dbReference>
<dbReference type="InterPro" id="IPR001810">
    <property type="entry name" value="F-box_dom"/>
</dbReference>
<evidence type="ECO:0000313" key="2">
    <source>
        <dbReference type="EMBL" id="ESQ33453.1"/>
    </source>
</evidence>
<dbReference type="InterPro" id="IPR056592">
    <property type="entry name" value="Beta-prop_At3g26010-like"/>
</dbReference>
<accession>V4L132</accession>
<dbReference type="PANTHER" id="PTHR46301">
    <property type="entry name" value="F-BOX/KELCH-REPEAT PROTEIN"/>
    <property type="match status" value="1"/>
</dbReference>
<dbReference type="CDD" id="cd22157">
    <property type="entry name" value="F-box_AtFBW1-like"/>
    <property type="match status" value="1"/>
</dbReference>
<dbReference type="Pfam" id="PF24750">
    <property type="entry name" value="b-prop_At3g26010-like"/>
    <property type="match status" value="2"/>
</dbReference>
<dbReference type="OMA" id="QISSACY"/>